<dbReference type="Proteomes" id="UP000030669">
    <property type="component" value="Unassembled WGS sequence"/>
</dbReference>
<protein>
    <submittedName>
        <fullName evidence="3">Uncharacterized protein</fullName>
    </submittedName>
</protein>
<feature type="region of interest" description="Disordered" evidence="1">
    <location>
        <begin position="1"/>
        <end position="49"/>
    </location>
</feature>
<keyword evidence="2" id="KW-0472">Membrane</keyword>
<evidence type="ECO:0000256" key="2">
    <source>
        <dbReference type="SAM" id="Phobius"/>
    </source>
</evidence>
<dbReference type="OMA" id="YREFATE"/>
<gene>
    <name evidence="3" type="ORF">GLOTRDRAFT_135975</name>
</gene>
<organism evidence="3 4">
    <name type="scientific">Gloeophyllum trabeum (strain ATCC 11539 / FP-39264 / Madison 617)</name>
    <name type="common">Brown rot fungus</name>
    <dbReference type="NCBI Taxonomy" id="670483"/>
    <lineage>
        <taxon>Eukaryota</taxon>
        <taxon>Fungi</taxon>
        <taxon>Dikarya</taxon>
        <taxon>Basidiomycota</taxon>
        <taxon>Agaricomycotina</taxon>
        <taxon>Agaricomycetes</taxon>
        <taxon>Gloeophyllales</taxon>
        <taxon>Gloeophyllaceae</taxon>
        <taxon>Gloeophyllum</taxon>
    </lineage>
</organism>
<dbReference type="eggNOG" id="ENOG502T04Y">
    <property type="taxonomic scope" value="Eukaryota"/>
</dbReference>
<evidence type="ECO:0000313" key="3">
    <source>
        <dbReference type="EMBL" id="EPQ58975.1"/>
    </source>
</evidence>
<name>S7RVY2_GLOTA</name>
<keyword evidence="2" id="KW-1133">Transmembrane helix</keyword>
<dbReference type="HOGENOM" id="CLU_157417_0_0_1"/>
<dbReference type="GeneID" id="19303439"/>
<dbReference type="EMBL" id="KB469297">
    <property type="protein sequence ID" value="EPQ58975.1"/>
    <property type="molecule type" value="Genomic_DNA"/>
</dbReference>
<feature type="transmembrane region" description="Helical" evidence="2">
    <location>
        <begin position="75"/>
        <end position="96"/>
    </location>
</feature>
<proteinExistence type="predicted"/>
<keyword evidence="2" id="KW-0812">Transmembrane</keyword>
<dbReference type="AlphaFoldDB" id="S7RVY2"/>
<keyword evidence="4" id="KW-1185">Reference proteome</keyword>
<evidence type="ECO:0000256" key="1">
    <source>
        <dbReference type="SAM" id="MobiDB-lite"/>
    </source>
</evidence>
<feature type="compositionally biased region" description="Low complexity" evidence="1">
    <location>
        <begin position="26"/>
        <end position="36"/>
    </location>
</feature>
<accession>S7RVY2</accession>
<dbReference type="RefSeq" id="XP_007862088.1">
    <property type="nucleotide sequence ID" value="XM_007863897.1"/>
</dbReference>
<evidence type="ECO:0000313" key="4">
    <source>
        <dbReference type="Proteomes" id="UP000030669"/>
    </source>
</evidence>
<reference evidence="3 4" key="1">
    <citation type="journal article" date="2012" name="Science">
        <title>The Paleozoic origin of enzymatic lignin decomposition reconstructed from 31 fungal genomes.</title>
        <authorList>
            <person name="Floudas D."/>
            <person name="Binder M."/>
            <person name="Riley R."/>
            <person name="Barry K."/>
            <person name="Blanchette R.A."/>
            <person name="Henrissat B."/>
            <person name="Martinez A.T."/>
            <person name="Otillar R."/>
            <person name="Spatafora J.W."/>
            <person name="Yadav J.S."/>
            <person name="Aerts A."/>
            <person name="Benoit I."/>
            <person name="Boyd A."/>
            <person name="Carlson A."/>
            <person name="Copeland A."/>
            <person name="Coutinho P.M."/>
            <person name="de Vries R.P."/>
            <person name="Ferreira P."/>
            <person name="Findley K."/>
            <person name="Foster B."/>
            <person name="Gaskell J."/>
            <person name="Glotzer D."/>
            <person name="Gorecki P."/>
            <person name="Heitman J."/>
            <person name="Hesse C."/>
            <person name="Hori C."/>
            <person name="Igarashi K."/>
            <person name="Jurgens J.A."/>
            <person name="Kallen N."/>
            <person name="Kersten P."/>
            <person name="Kohler A."/>
            <person name="Kuees U."/>
            <person name="Kumar T.K.A."/>
            <person name="Kuo A."/>
            <person name="LaButti K."/>
            <person name="Larrondo L.F."/>
            <person name="Lindquist E."/>
            <person name="Ling A."/>
            <person name="Lombard V."/>
            <person name="Lucas S."/>
            <person name="Lundell T."/>
            <person name="Martin R."/>
            <person name="McLaughlin D.J."/>
            <person name="Morgenstern I."/>
            <person name="Morin E."/>
            <person name="Murat C."/>
            <person name="Nagy L.G."/>
            <person name="Nolan M."/>
            <person name="Ohm R.A."/>
            <person name="Patyshakuliyeva A."/>
            <person name="Rokas A."/>
            <person name="Ruiz-Duenas F.J."/>
            <person name="Sabat G."/>
            <person name="Salamov A."/>
            <person name="Samejima M."/>
            <person name="Schmutz J."/>
            <person name="Slot J.C."/>
            <person name="St John F."/>
            <person name="Stenlid J."/>
            <person name="Sun H."/>
            <person name="Sun S."/>
            <person name="Syed K."/>
            <person name="Tsang A."/>
            <person name="Wiebenga A."/>
            <person name="Young D."/>
            <person name="Pisabarro A."/>
            <person name="Eastwood D.C."/>
            <person name="Martin F."/>
            <person name="Cullen D."/>
            <person name="Grigoriev I.V."/>
            <person name="Hibbett D.S."/>
        </authorList>
    </citation>
    <scope>NUCLEOTIDE SEQUENCE [LARGE SCALE GENOMIC DNA]</scope>
    <source>
        <strain evidence="3 4">ATCC 11539</strain>
    </source>
</reference>
<sequence length="99" mass="10665">MIVDPNKTPTSPPPPYTLEDTAEPPAASSHSHAHAAFGPTPLAQQPETLLPYYDPRSPYSVEQAGVRARKRFIGALFWAIVLVLVAGMITGTGVSARRR</sequence>
<dbReference type="KEGG" id="gtr:GLOTRDRAFT_135975"/>
<dbReference type="OrthoDB" id="3259540at2759"/>